<evidence type="ECO:0000313" key="7">
    <source>
        <dbReference type="Proteomes" id="UP000036520"/>
    </source>
</evidence>
<evidence type="ECO:0000313" key="6">
    <source>
        <dbReference type="EMBL" id="AKP51798.1"/>
    </source>
</evidence>
<dbReference type="PANTHER" id="PTHR37326">
    <property type="entry name" value="BLL3975 PROTEIN"/>
    <property type="match status" value="1"/>
</dbReference>
<dbReference type="OrthoDB" id="9782876at2"/>
<dbReference type="GO" id="GO:0016811">
    <property type="term" value="F:hydrolase activity, acting on carbon-nitrogen (but not peptide) bonds, in linear amides"/>
    <property type="evidence" value="ECO:0007669"/>
    <property type="project" value="InterPro"/>
</dbReference>
<dbReference type="STRING" id="320787.CA2015_2382"/>
<dbReference type="KEGG" id="camu:CA2015_2382"/>
<dbReference type="EMBL" id="CP012040">
    <property type="protein sequence ID" value="AKP51798.1"/>
    <property type="molecule type" value="Genomic_DNA"/>
</dbReference>
<dbReference type="Pfam" id="PF24827">
    <property type="entry name" value="AstE_AspA_cat"/>
    <property type="match status" value="1"/>
</dbReference>
<reference evidence="6 7" key="1">
    <citation type="submission" date="2015-07" db="EMBL/GenBank/DDBJ databases">
        <authorList>
            <person name="Kim K.M."/>
        </authorList>
    </citation>
    <scope>NUCLEOTIDE SEQUENCE [LARGE SCALE GENOMIC DNA]</scope>
    <source>
        <strain evidence="6 7">KCTC 12363</strain>
    </source>
</reference>
<dbReference type="PANTHER" id="PTHR37326:SF1">
    <property type="entry name" value="BLL3975 PROTEIN"/>
    <property type="match status" value="1"/>
</dbReference>
<proteinExistence type="predicted"/>
<comment type="cofactor">
    <cofactor evidence="1">
        <name>Zn(2+)</name>
        <dbReference type="ChEBI" id="CHEBI:29105"/>
    </cofactor>
</comment>
<dbReference type="GO" id="GO:0016788">
    <property type="term" value="F:hydrolase activity, acting on ester bonds"/>
    <property type="evidence" value="ECO:0007669"/>
    <property type="project" value="InterPro"/>
</dbReference>
<evidence type="ECO:0000256" key="4">
    <source>
        <dbReference type="ARBA" id="ARBA00022833"/>
    </source>
</evidence>
<dbReference type="InterPro" id="IPR053138">
    <property type="entry name" value="N-alpha-Ac-DABA_deacetylase"/>
</dbReference>
<dbReference type="Gene3D" id="3.40.630.10">
    <property type="entry name" value="Zn peptidases"/>
    <property type="match status" value="1"/>
</dbReference>
<evidence type="ECO:0000259" key="5">
    <source>
        <dbReference type="Pfam" id="PF24827"/>
    </source>
</evidence>
<dbReference type="InterPro" id="IPR055438">
    <property type="entry name" value="AstE_AspA_cat"/>
</dbReference>
<evidence type="ECO:0000256" key="3">
    <source>
        <dbReference type="ARBA" id="ARBA00022801"/>
    </source>
</evidence>
<protein>
    <submittedName>
        <fullName evidence="6">Succinylglutamate desuccinylase/aspartoacylase</fullName>
    </submittedName>
</protein>
<keyword evidence="7" id="KW-1185">Reference proteome</keyword>
<dbReference type="SUPFAM" id="SSF53187">
    <property type="entry name" value="Zn-dependent exopeptidases"/>
    <property type="match status" value="1"/>
</dbReference>
<dbReference type="InterPro" id="IPR043795">
    <property type="entry name" value="N-alpha-Ac-DABA-like"/>
</dbReference>
<dbReference type="PIRSF" id="PIRSF039012">
    <property type="entry name" value="ASP"/>
    <property type="match status" value="1"/>
</dbReference>
<accession>A0A0H4PG40</accession>
<keyword evidence="2" id="KW-0479">Metal-binding</keyword>
<feature type="domain" description="Succinylglutamate desuccinylase/Aspartoacylase catalytic" evidence="5">
    <location>
        <begin position="16"/>
        <end position="196"/>
    </location>
</feature>
<dbReference type="Proteomes" id="UP000036520">
    <property type="component" value="Chromosome"/>
</dbReference>
<evidence type="ECO:0000256" key="1">
    <source>
        <dbReference type="ARBA" id="ARBA00001947"/>
    </source>
</evidence>
<evidence type="ECO:0000256" key="2">
    <source>
        <dbReference type="ARBA" id="ARBA00022723"/>
    </source>
</evidence>
<keyword evidence="4" id="KW-0862">Zinc</keyword>
<dbReference type="RefSeq" id="WP_048642100.1">
    <property type="nucleotide sequence ID" value="NZ_CP012040.1"/>
</dbReference>
<organism evidence="6 7">
    <name type="scientific">Cyclobacterium amurskyense</name>
    <dbReference type="NCBI Taxonomy" id="320787"/>
    <lineage>
        <taxon>Bacteria</taxon>
        <taxon>Pseudomonadati</taxon>
        <taxon>Bacteroidota</taxon>
        <taxon>Cytophagia</taxon>
        <taxon>Cytophagales</taxon>
        <taxon>Cyclobacteriaceae</taxon>
        <taxon>Cyclobacterium</taxon>
    </lineage>
</organism>
<name>A0A0H4PG40_9BACT</name>
<dbReference type="AlphaFoldDB" id="A0A0H4PG40"/>
<sequence>MAELFSTHVIKSASKGPNGLIIAGVHGDEYQPVLAVMKLIDQLQGSLIAGTVTLVPITNRNAYFSGARVGEDNLDLARTCPGNTEGTVTEKVATEISELIRKADFFIDMHTGGNLFDISPLSGYMLHQDSKVLEKQRAMATAFNLPIVWGTSPELEGRTLSVARDANVPAIYTEYRGGDYRTEGVDSLVSGCLNVLKYFGMLENQVPPDKPKYFVEDDKPGSGHLQVMHPAPEEGLFVATVNLGDLVTKGDKLGYLLRESGEKGAAILAQKSGLVFLKRAVPMAKAGDALAGILPIE</sequence>
<dbReference type="GO" id="GO:0046872">
    <property type="term" value="F:metal ion binding"/>
    <property type="evidence" value="ECO:0007669"/>
    <property type="project" value="UniProtKB-KW"/>
</dbReference>
<dbReference type="CDD" id="cd06230">
    <property type="entry name" value="M14_ASTE_ASPA_like"/>
    <property type="match status" value="1"/>
</dbReference>
<keyword evidence="3" id="KW-0378">Hydrolase</keyword>
<gene>
    <name evidence="6" type="ORF">CA2015_2382</name>
</gene>